<evidence type="ECO:0000256" key="2">
    <source>
        <dbReference type="SAM" id="MobiDB-lite"/>
    </source>
</evidence>
<dbReference type="OrthoDB" id="3980126at2759"/>
<organism evidence="3 4">
    <name type="scientific">Imshaugia aleurites</name>
    <dbReference type="NCBI Taxonomy" id="172621"/>
    <lineage>
        <taxon>Eukaryota</taxon>
        <taxon>Fungi</taxon>
        <taxon>Dikarya</taxon>
        <taxon>Ascomycota</taxon>
        <taxon>Pezizomycotina</taxon>
        <taxon>Lecanoromycetes</taxon>
        <taxon>OSLEUM clade</taxon>
        <taxon>Lecanoromycetidae</taxon>
        <taxon>Lecanorales</taxon>
        <taxon>Lecanorineae</taxon>
        <taxon>Parmeliaceae</taxon>
        <taxon>Imshaugia</taxon>
    </lineage>
</organism>
<dbReference type="InterPro" id="IPR018865">
    <property type="entry name" value="STK19-like"/>
</dbReference>
<dbReference type="PANTHER" id="PTHR15243:SF0">
    <property type="entry name" value="SERINE_THREONINE-PROTEIN KINASE 19"/>
    <property type="match status" value="1"/>
</dbReference>
<comment type="caution">
    <text evidence="3">The sequence shown here is derived from an EMBL/GenBank/DDBJ whole genome shotgun (WGS) entry which is preliminary data.</text>
</comment>
<gene>
    <name evidence="3" type="ORF">IMSHALPRED_000619</name>
</gene>
<name>A0A8H3GAN8_9LECA</name>
<dbReference type="Proteomes" id="UP000664534">
    <property type="component" value="Unassembled WGS sequence"/>
</dbReference>
<sequence length="320" mass="33974">MPLNLSAVSSSRISKRPQQQLRRSASSPFSDFSQRKPIQRSQSKADVADDDDDDDDDDFFKDRLDDKGIVNSLASDLSLRDVAQTIQYVRSHMFDAVPENGGFNSTKVADILNLRKYLPPTVTVPHVHALSQSPTKTEREIAELIKAGTIRRLATPGRGTGGSSLGETLILSKDVESLLRQAKELNQVLVDKFLVCLRTRPMALNISPSPFSAAEIIALMRAGFLTSSVQGLNSANVFAGPDPGSPGTLTSISSISKGASGSMAAIGGVGAIYGAGGRGGIRRSSSQLDESSEQKSSEVLGEGIELRLSLPGTGAYLKVG</sequence>
<dbReference type="AlphaFoldDB" id="A0A8H3GAN8"/>
<feature type="region of interest" description="Disordered" evidence="2">
    <location>
        <begin position="1"/>
        <end position="58"/>
    </location>
</feature>
<feature type="compositionally biased region" description="Polar residues" evidence="2">
    <location>
        <begin position="1"/>
        <end position="32"/>
    </location>
</feature>
<evidence type="ECO:0000313" key="3">
    <source>
        <dbReference type="EMBL" id="CAF9937994.1"/>
    </source>
</evidence>
<keyword evidence="4" id="KW-1185">Reference proteome</keyword>
<accession>A0A8H3GAN8</accession>
<dbReference type="EMBL" id="CAJPDT010000104">
    <property type="protein sequence ID" value="CAF9937994.1"/>
    <property type="molecule type" value="Genomic_DNA"/>
</dbReference>
<dbReference type="GO" id="GO:0046579">
    <property type="term" value="P:positive regulation of Ras protein signal transduction"/>
    <property type="evidence" value="ECO:0007669"/>
    <property type="project" value="TreeGrafter"/>
</dbReference>
<evidence type="ECO:0000256" key="1">
    <source>
        <dbReference type="ARBA" id="ARBA00093458"/>
    </source>
</evidence>
<evidence type="ECO:0000313" key="4">
    <source>
        <dbReference type="Proteomes" id="UP000664534"/>
    </source>
</evidence>
<comment type="similarity">
    <text evidence="1">Belongs to the STK19 family.</text>
</comment>
<dbReference type="PANTHER" id="PTHR15243">
    <property type="entry name" value="SERINE/THREONINE-PROTEIN KINASE 19"/>
    <property type="match status" value="1"/>
</dbReference>
<dbReference type="Pfam" id="PF10494">
    <property type="entry name" value="Stk19"/>
    <property type="match status" value="1"/>
</dbReference>
<feature type="compositionally biased region" description="Acidic residues" evidence="2">
    <location>
        <begin position="48"/>
        <end position="58"/>
    </location>
</feature>
<reference evidence="3" key="1">
    <citation type="submission" date="2021-03" db="EMBL/GenBank/DDBJ databases">
        <authorList>
            <person name="Tagirdzhanova G."/>
        </authorList>
    </citation>
    <scope>NUCLEOTIDE SEQUENCE</scope>
</reference>
<proteinExistence type="inferred from homology"/>
<protein>
    <submittedName>
        <fullName evidence="3">Uncharacterized protein</fullName>
    </submittedName>
</protein>